<protein>
    <submittedName>
        <fullName evidence="15">KISS1R protein</fullName>
    </submittedName>
</protein>
<dbReference type="InterPro" id="IPR000276">
    <property type="entry name" value="GPCR_Rhodpsn"/>
</dbReference>
<dbReference type="PRINTS" id="PR00663">
    <property type="entry name" value="GALANINR"/>
</dbReference>
<dbReference type="Gene3D" id="1.20.1070.10">
    <property type="entry name" value="Rhodopsin 7-helix transmembrane proteins"/>
    <property type="match status" value="1"/>
</dbReference>
<feature type="transmembrane region" description="Helical" evidence="13">
    <location>
        <begin position="74"/>
        <end position="94"/>
    </location>
</feature>
<feature type="region of interest" description="Disordered" evidence="12">
    <location>
        <begin position="1"/>
        <end position="24"/>
    </location>
</feature>
<dbReference type="OrthoDB" id="2132067at2759"/>
<accession>A0A8J9W3I4</accession>
<dbReference type="Proteomes" id="UP000838412">
    <property type="component" value="Chromosome 10"/>
</dbReference>
<dbReference type="InterPro" id="IPR017452">
    <property type="entry name" value="GPCR_Rhodpsn_7TM"/>
</dbReference>
<dbReference type="PANTHER" id="PTHR45695">
    <property type="entry name" value="LEUCOKININ RECEPTOR-RELATED"/>
    <property type="match status" value="1"/>
</dbReference>
<keyword evidence="7" id="KW-1015">Disulfide bond</keyword>
<feature type="transmembrane region" description="Helical" evidence="13">
    <location>
        <begin position="152"/>
        <end position="173"/>
    </location>
</feature>
<feature type="transmembrane region" description="Helical" evidence="13">
    <location>
        <begin position="257"/>
        <end position="280"/>
    </location>
</feature>
<evidence type="ECO:0000313" key="15">
    <source>
        <dbReference type="EMBL" id="CAH1238480.1"/>
    </source>
</evidence>
<feature type="compositionally biased region" description="Polar residues" evidence="12">
    <location>
        <begin position="1"/>
        <end position="13"/>
    </location>
</feature>
<gene>
    <name evidence="15" type="primary">KISS1R</name>
    <name evidence="15" type="ORF">BLAG_LOCUS3068</name>
</gene>
<evidence type="ECO:0000313" key="16">
    <source>
        <dbReference type="Proteomes" id="UP000838412"/>
    </source>
</evidence>
<dbReference type="AlphaFoldDB" id="A0A8J9W3I4"/>
<dbReference type="PRINTS" id="PR00237">
    <property type="entry name" value="GPCRRHODOPSN"/>
</dbReference>
<evidence type="ECO:0000259" key="14">
    <source>
        <dbReference type="PROSITE" id="PS50262"/>
    </source>
</evidence>
<evidence type="ECO:0000256" key="12">
    <source>
        <dbReference type="SAM" id="MobiDB-lite"/>
    </source>
</evidence>
<feature type="domain" description="G-protein coupled receptors family 1 profile" evidence="14">
    <location>
        <begin position="53"/>
        <end position="312"/>
    </location>
</feature>
<dbReference type="GO" id="GO:0005886">
    <property type="term" value="C:plasma membrane"/>
    <property type="evidence" value="ECO:0007669"/>
    <property type="project" value="UniProtKB-SubCell"/>
</dbReference>
<dbReference type="SMART" id="SM01381">
    <property type="entry name" value="7TM_GPCR_Srsx"/>
    <property type="match status" value="1"/>
</dbReference>
<evidence type="ECO:0000256" key="8">
    <source>
        <dbReference type="ARBA" id="ARBA00023170"/>
    </source>
</evidence>
<name>A0A8J9W3I4_BRALA</name>
<reference evidence="15" key="1">
    <citation type="submission" date="2022-01" db="EMBL/GenBank/DDBJ databases">
        <authorList>
            <person name="Braso-Vives M."/>
        </authorList>
    </citation>
    <scope>NUCLEOTIDE SEQUENCE</scope>
</reference>
<keyword evidence="9" id="KW-0325">Glycoprotein</keyword>
<keyword evidence="6 13" id="KW-0472">Membrane</keyword>
<dbReference type="Pfam" id="PF00001">
    <property type="entry name" value="7tm_1"/>
    <property type="match status" value="1"/>
</dbReference>
<dbReference type="EMBL" id="OV696695">
    <property type="protein sequence ID" value="CAH1238480.1"/>
    <property type="molecule type" value="Genomic_DNA"/>
</dbReference>
<feature type="transmembrane region" description="Helical" evidence="13">
    <location>
        <begin position="114"/>
        <end position="132"/>
    </location>
</feature>
<dbReference type="CDD" id="cd15095">
    <property type="entry name" value="7tmA_KiSS1R"/>
    <property type="match status" value="1"/>
</dbReference>
<keyword evidence="16" id="KW-1185">Reference proteome</keyword>
<sequence length="388" mass="42984">MANNTTSWENSTVPEEDGSDVKSLPDTGGSPLGAEAIAGPIVFGLICVVGLMGNLLVIYVVWKYDQMKSVTNYYIVNLAVTDVSFLLCCVPFTAAGFTTTSWNYGLFMCKFVNYFMQVTVQATCLTLAAISVDRYCAIVHPISSIPYRSPAIAMTISGCIWISSFLLSLPVAISAQLESQEWNGPQTLCREDWTPHEQKVYNVYIVVNSYVIPLLVSATFYGLIVRSLRARVIDYDGQNNEGEQHALRRQKRVTRMVAVVVLLFALCWLPNHVLNMLAVFDPMFPFTYTTLCIKMFAHCLSYANSAANPFVYGFMGEHFRQNFKKAFPRCFTLNRVGAAAPNVAQLATIEQQLGEQAGGSAPANGGESDRRHKHFLPPTHLNLPVVEN</sequence>
<feature type="transmembrane region" description="Helical" evidence="13">
    <location>
        <begin position="201"/>
        <end position="224"/>
    </location>
</feature>
<dbReference type="FunFam" id="1.20.1070.10:FF:000291">
    <property type="entry name" value="Predicted protein"/>
    <property type="match status" value="1"/>
</dbReference>
<evidence type="ECO:0000256" key="6">
    <source>
        <dbReference type="ARBA" id="ARBA00023136"/>
    </source>
</evidence>
<keyword evidence="5 11" id="KW-0297">G-protein coupled receptor</keyword>
<dbReference type="SUPFAM" id="SSF81321">
    <property type="entry name" value="Family A G protein-coupled receptor-like"/>
    <property type="match status" value="1"/>
</dbReference>
<comment type="similarity">
    <text evidence="11">Belongs to the G-protein coupled receptor 1 family.</text>
</comment>
<dbReference type="PROSITE" id="PS00237">
    <property type="entry name" value="G_PROTEIN_RECEP_F1_1"/>
    <property type="match status" value="1"/>
</dbReference>
<keyword evidence="10 11" id="KW-0807">Transducer</keyword>
<evidence type="ECO:0000256" key="7">
    <source>
        <dbReference type="ARBA" id="ARBA00023157"/>
    </source>
</evidence>
<evidence type="ECO:0000256" key="4">
    <source>
        <dbReference type="ARBA" id="ARBA00022989"/>
    </source>
</evidence>
<organism evidence="15 16">
    <name type="scientific">Branchiostoma lanceolatum</name>
    <name type="common">Common lancelet</name>
    <name type="synonym">Amphioxus lanceolatum</name>
    <dbReference type="NCBI Taxonomy" id="7740"/>
    <lineage>
        <taxon>Eukaryota</taxon>
        <taxon>Metazoa</taxon>
        <taxon>Chordata</taxon>
        <taxon>Cephalochordata</taxon>
        <taxon>Leptocardii</taxon>
        <taxon>Amphioxiformes</taxon>
        <taxon>Branchiostomatidae</taxon>
        <taxon>Branchiostoma</taxon>
    </lineage>
</organism>
<evidence type="ECO:0000256" key="1">
    <source>
        <dbReference type="ARBA" id="ARBA00004651"/>
    </source>
</evidence>
<keyword evidence="2" id="KW-1003">Cell membrane</keyword>
<evidence type="ECO:0000256" key="2">
    <source>
        <dbReference type="ARBA" id="ARBA00022475"/>
    </source>
</evidence>
<evidence type="ECO:0000256" key="9">
    <source>
        <dbReference type="ARBA" id="ARBA00023180"/>
    </source>
</evidence>
<keyword evidence="4 13" id="KW-1133">Transmembrane helix</keyword>
<evidence type="ECO:0000256" key="5">
    <source>
        <dbReference type="ARBA" id="ARBA00023040"/>
    </source>
</evidence>
<dbReference type="PANTHER" id="PTHR45695:SF23">
    <property type="entry name" value="GALANIN-LIKE G-PROTEIN COUPLED RECEPTOR NPR-9"/>
    <property type="match status" value="1"/>
</dbReference>
<evidence type="ECO:0000256" key="10">
    <source>
        <dbReference type="ARBA" id="ARBA00023224"/>
    </source>
</evidence>
<feature type="transmembrane region" description="Helical" evidence="13">
    <location>
        <begin position="37"/>
        <end position="62"/>
    </location>
</feature>
<evidence type="ECO:0000256" key="13">
    <source>
        <dbReference type="SAM" id="Phobius"/>
    </source>
</evidence>
<proteinExistence type="inferred from homology"/>
<evidence type="ECO:0000256" key="11">
    <source>
        <dbReference type="RuleBase" id="RU000688"/>
    </source>
</evidence>
<feature type="region of interest" description="Disordered" evidence="12">
    <location>
        <begin position="356"/>
        <end position="388"/>
    </location>
</feature>
<dbReference type="InterPro" id="IPR000405">
    <property type="entry name" value="Galanin_rcpt"/>
</dbReference>
<dbReference type="GO" id="GO:0004930">
    <property type="term" value="F:G protein-coupled receptor activity"/>
    <property type="evidence" value="ECO:0007669"/>
    <property type="project" value="UniProtKB-KW"/>
</dbReference>
<evidence type="ECO:0000256" key="3">
    <source>
        <dbReference type="ARBA" id="ARBA00022692"/>
    </source>
</evidence>
<keyword evidence="3 11" id="KW-0812">Transmembrane</keyword>
<comment type="subcellular location">
    <subcellularLocation>
        <location evidence="1">Cell membrane</location>
        <topology evidence="1">Multi-pass membrane protein</topology>
    </subcellularLocation>
</comment>
<keyword evidence="8 11" id="KW-0675">Receptor</keyword>
<dbReference type="PROSITE" id="PS50262">
    <property type="entry name" value="G_PROTEIN_RECEP_F1_2"/>
    <property type="match status" value="1"/>
</dbReference>